<sequence length="300" mass="34597">REVHQRKDSKQSKMLHRDISPDNIYITNEGQIKLIDFGAARFVSLKQSKSLTRVLKDGYAPEEQYRTRGKQGPWTDVYSCGATLYRMITGELPDNAQDRLDEDVMQPPSSFGITIPDSSEQALLKAMAVKYKDRWQNVDDFQQELIKSNGLSDDYDFRTARISETEEDELDETVAELTRVNTGLQEELDLLIDQKKESDQIRYQLPKNIKSIISEIEPQNGFTPEGDELSDTDISALLQELILRNTKLEKERDHLYSGEDLHDETRQGILRELELKTDLVKKQEKVIKGKNLNLTENYLI</sequence>
<evidence type="ECO:0000259" key="6">
    <source>
        <dbReference type="PROSITE" id="PS50011"/>
    </source>
</evidence>
<evidence type="ECO:0000256" key="4">
    <source>
        <dbReference type="ARBA" id="ARBA00022840"/>
    </source>
</evidence>
<dbReference type="AlphaFoldDB" id="A0A382PHV7"/>
<feature type="domain" description="Protein kinase" evidence="6">
    <location>
        <begin position="1"/>
        <end position="146"/>
    </location>
</feature>
<evidence type="ECO:0000256" key="1">
    <source>
        <dbReference type="ARBA" id="ARBA00022679"/>
    </source>
</evidence>
<dbReference type="GO" id="GO:0004674">
    <property type="term" value="F:protein serine/threonine kinase activity"/>
    <property type="evidence" value="ECO:0007669"/>
    <property type="project" value="TreeGrafter"/>
</dbReference>
<organism evidence="7">
    <name type="scientific">marine metagenome</name>
    <dbReference type="NCBI Taxonomy" id="408172"/>
    <lineage>
        <taxon>unclassified sequences</taxon>
        <taxon>metagenomes</taxon>
        <taxon>ecological metagenomes</taxon>
    </lineage>
</organism>
<dbReference type="Pfam" id="PF00069">
    <property type="entry name" value="Pkinase"/>
    <property type="match status" value="1"/>
</dbReference>
<protein>
    <recommendedName>
        <fullName evidence="6">Protein kinase domain-containing protein</fullName>
    </recommendedName>
</protein>
<reference evidence="7" key="1">
    <citation type="submission" date="2018-05" db="EMBL/GenBank/DDBJ databases">
        <authorList>
            <person name="Lanie J.A."/>
            <person name="Ng W.-L."/>
            <person name="Kazmierczak K.M."/>
            <person name="Andrzejewski T.M."/>
            <person name="Davidsen T.M."/>
            <person name="Wayne K.J."/>
            <person name="Tettelin H."/>
            <person name="Glass J.I."/>
            <person name="Rusch D."/>
            <person name="Podicherti R."/>
            <person name="Tsui H.-C.T."/>
            <person name="Winkler M.E."/>
        </authorList>
    </citation>
    <scope>NUCLEOTIDE SEQUENCE</scope>
</reference>
<dbReference type="PANTHER" id="PTHR43289:SF34">
    <property type="entry name" value="SERINE_THREONINE-PROTEIN KINASE YBDM-RELATED"/>
    <property type="match status" value="1"/>
</dbReference>
<dbReference type="GO" id="GO:0005524">
    <property type="term" value="F:ATP binding"/>
    <property type="evidence" value="ECO:0007669"/>
    <property type="project" value="UniProtKB-KW"/>
</dbReference>
<feature type="non-terminal residue" evidence="7">
    <location>
        <position position="1"/>
    </location>
</feature>
<keyword evidence="3" id="KW-0418">Kinase</keyword>
<evidence type="ECO:0000256" key="5">
    <source>
        <dbReference type="SAM" id="Coils"/>
    </source>
</evidence>
<feature type="coiled-coil region" evidence="5">
    <location>
        <begin position="167"/>
        <end position="194"/>
    </location>
</feature>
<keyword evidence="5" id="KW-0175">Coiled coil</keyword>
<gene>
    <name evidence="7" type="ORF">METZ01_LOCUS325837</name>
</gene>
<dbReference type="PROSITE" id="PS00109">
    <property type="entry name" value="PROTEIN_KINASE_TYR"/>
    <property type="match status" value="1"/>
</dbReference>
<dbReference type="InterPro" id="IPR011009">
    <property type="entry name" value="Kinase-like_dom_sf"/>
</dbReference>
<dbReference type="Gene3D" id="1.10.510.10">
    <property type="entry name" value="Transferase(Phosphotransferase) domain 1"/>
    <property type="match status" value="1"/>
</dbReference>
<evidence type="ECO:0000256" key="2">
    <source>
        <dbReference type="ARBA" id="ARBA00022741"/>
    </source>
</evidence>
<dbReference type="InterPro" id="IPR008266">
    <property type="entry name" value="Tyr_kinase_AS"/>
</dbReference>
<proteinExistence type="predicted"/>
<dbReference type="SUPFAM" id="SSF56112">
    <property type="entry name" value="Protein kinase-like (PK-like)"/>
    <property type="match status" value="1"/>
</dbReference>
<dbReference type="PROSITE" id="PS50011">
    <property type="entry name" value="PROTEIN_KINASE_DOM"/>
    <property type="match status" value="1"/>
</dbReference>
<dbReference type="EMBL" id="UINC01107532">
    <property type="protein sequence ID" value="SVC72983.1"/>
    <property type="molecule type" value="Genomic_DNA"/>
</dbReference>
<evidence type="ECO:0000313" key="7">
    <source>
        <dbReference type="EMBL" id="SVC72983.1"/>
    </source>
</evidence>
<keyword evidence="1" id="KW-0808">Transferase</keyword>
<name>A0A382PHV7_9ZZZZ</name>
<accession>A0A382PHV7</accession>
<evidence type="ECO:0000256" key="3">
    <source>
        <dbReference type="ARBA" id="ARBA00022777"/>
    </source>
</evidence>
<keyword evidence="2" id="KW-0547">Nucleotide-binding</keyword>
<dbReference type="PANTHER" id="PTHR43289">
    <property type="entry name" value="MITOGEN-ACTIVATED PROTEIN KINASE KINASE KINASE 20-RELATED"/>
    <property type="match status" value="1"/>
</dbReference>
<dbReference type="InterPro" id="IPR000719">
    <property type="entry name" value="Prot_kinase_dom"/>
</dbReference>
<keyword evidence="4" id="KW-0067">ATP-binding</keyword>